<gene>
    <name evidence="1" type="ORF">IAB89_01360</name>
</gene>
<reference evidence="1" key="2">
    <citation type="journal article" date="2021" name="PeerJ">
        <title>Extensive microbial diversity within the chicken gut microbiome revealed by metagenomics and culture.</title>
        <authorList>
            <person name="Gilroy R."/>
            <person name="Ravi A."/>
            <person name="Getino M."/>
            <person name="Pursley I."/>
            <person name="Horton D.L."/>
            <person name="Alikhan N.F."/>
            <person name="Baker D."/>
            <person name="Gharbi K."/>
            <person name="Hall N."/>
            <person name="Watson M."/>
            <person name="Adriaenssens E.M."/>
            <person name="Foster-Nyarko E."/>
            <person name="Jarju S."/>
            <person name="Secka A."/>
            <person name="Antonio M."/>
            <person name="Oren A."/>
            <person name="Chaudhuri R.R."/>
            <person name="La Ragione R."/>
            <person name="Hildebrand F."/>
            <person name="Pallen M.J."/>
        </authorList>
    </citation>
    <scope>NUCLEOTIDE SEQUENCE</scope>
    <source>
        <strain evidence="1">ChiSxjej1B13-7958</strain>
    </source>
</reference>
<comment type="caution">
    <text evidence="1">The sequence shown here is derived from an EMBL/GenBank/DDBJ whole genome shotgun (WGS) entry which is preliminary data.</text>
</comment>
<evidence type="ECO:0000313" key="2">
    <source>
        <dbReference type="Proteomes" id="UP000824242"/>
    </source>
</evidence>
<dbReference type="EMBL" id="DVGZ01000014">
    <property type="protein sequence ID" value="HIR46296.1"/>
    <property type="molecule type" value="Genomic_DNA"/>
</dbReference>
<accession>A0A9D1AKE4</accession>
<dbReference type="Proteomes" id="UP000824242">
    <property type="component" value="Unassembled WGS sequence"/>
</dbReference>
<protein>
    <submittedName>
        <fullName evidence="1">Uncharacterized protein</fullName>
    </submittedName>
</protein>
<dbReference type="AlphaFoldDB" id="A0A9D1AKE4"/>
<organism evidence="1 2">
    <name type="scientific">Candidatus Caccousia avicola</name>
    <dbReference type="NCBI Taxonomy" id="2840721"/>
    <lineage>
        <taxon>Bacteria</taxon>
        <taxon>Bacillati</taxon>
        <taxon>Bacillota</taxon>
        <taxon>Clostridia</taxon>
        <taxon>Eubacteriales</taxon>
        <taxon>Oscillospiraceae</taxon>
        <taxon>Oscillospiraceae incertae sedis</taxon>
        <taxon>Candidatus Caccousia</taxon>
    </lineage>
</organism>
<evidence type="ECO:0000313" key="1">
    <source>
        <dbReference type="EMBL" id="HIR46296.1"/>
    </source>
</evidence>
<proteinExistence type="predicted"/>
<reference evidence="1" key="1">
    <citation type="submission" date="2020-10" db="EMBL/GenBank/DDBJ databases">
        <authorList>
            <person name="Gilroy R."/>
        </authorList>
    </citation>
    <scope>NUCLEOTIDE SEQUENCE</scope>
    <source>
        <strain evidence="1">ChiSxjej1B13-7958</strain>
    </source>
</reference>
<sequence>MKLKKCKREVFASLFQKAAGFGAEPHQIPRSRRKARKKSKAIFSGFLLPNLRLPILTEWKDFSDELSLCLHGRGFSFPDFTISLQLSS</sequence>
<name>A0A9D1AKE4_9FIRM</name>